<name>A0A0B0EBP1_9BACT</name>
<accession>A0A0B0EBP1</accession>
<comment type="caution">
    <text evidence="2">The sequence shown here is derived from an EMBL/GenBank/DDBJ whole genome shotgun (WGS) entry which is preliminary data.</text>
</comment>
<sequence>MALCGLYYITAITFISNNFSIFLNIQNNLLFCQTDKKNMFRHADISILCFAC</sequence>
<gene>
    <name evidence="2" type="ORF">SCABRO_03552</name>
</gene>
<organism evidence="2 3">
    <name type="scientific">Candidatus Scalindua brodae</name>
    <dbReference type="NCBI Taxonomy" id="237368"/>
    <lineage>
        <taxon>Bacteria</taxon>
        <taxon>Pseudomonadati</taxon>
        <taxon>Planctomycetota</taxon>
        <taxon>Candidatus Brocadiia</taxon>
        <taxon>Candidatus Brocadiales</taxon>
        <taxon>Candidatus Scalinduaceae</taxon>
        <taxon>Candidatus Scalindua</taxon>
    </lineage>
</organism>
<feature type="transmembrane region" description="Helical" evidence="1">
    <location>
        <begin position="6"/>
        <end position="31"/>
    </location>
</feature>
<keyword evidence="1" id="KW-0472">Membrane</keyword>
<dbReference type="EMBL" id="JRYO01000244">
    <property type="protein sequence ID" value="KHE90707.1"/>
    <property type="molecule type" value="Genomic_DNA"/>
</dbReference>
<evidence type="ECO:0000313" key="3">
    <source>
        <dbReference type="Proteomes" id="UP000030652"/>
    </source>
</evidence>
<dbReference type="Proteomes" id="UP000030652">
    <property type="component" value="Unassembled WGS sequence"/>
</dbReference>
<dbReference type="AlphaFoldDB" id="A0A0B0EBP1"/>
<protein>
    <submittedName>
        <fullName evidence="2">Uncharacterized protein</fullName>
    </submittedName>
</protein>
<evidence type="ECO:0000256" key="1">
    <source>
        <dbReference type="SAM" id="Phobius"/>
    </source>
</evidence>
<reference evidence="2 3" key="1">
    <citation type="submission" date="2014-10" db="EMBL/GenBank/DDBJ databases">
        <title>Draft genome of anammox bacterium scalindua brodae, obtained using differential coverage binning of sequence data from two enrichment reactors.</title>
        <authorList>
            <person name="Speth D.R."/>
            <person name="Russ L."/>
            <person name="Kartal B."/>
            <person name="Op den Camp H.J."/>
            <person name="Dutilh B.E."/>
            <person name="Jetten M.S."/>
        </authorList>
    </citation>
    <scope>NUCLEOTIDE SEQUENCE [LARGE SCALE GENOMIC DNA]</scope>
    <source>
        <strain evidence="2">RU1</strain>
    </source>
</reference>
<evidence type="ECO:0000313" key="2">
    <source>
        <dbReference type="EMBL" id="KHE90707.1"/>
    </source>
</evidence>
<keyword evidence="1" id="KW-0812">Transmembrane</keyword>
<proteinExistence type="predicted"/>
<keyword evidence="1" id="KW-1133">Transmembrane helix</keyword>